<protein>
    <recommendedName>
        <fullName evidence="2">Fatty acid synthase meander beta sheet domain-containing protein</fullName>
    </recommendedName>
</protein>
<sequence length="145" mass="16098">MASVLVHEVAEGRNTQSKEFYWRLRFGDDEPPHPINLRDTFPSPKATISKADIQRFSAVVSDDGESCKGVCSVEVHAPMDFAMTTSWQAIMKPIFPADVPLDPPNRSPFEPLQMVTGARPLKAGAVCMSEARRLHDQQQETAMLS</sequence>
<keyword evidence="4" id="KW-1185">Reference proteome</keyword>
<dbReference type="Pfam" id="PF17951">
    <property type="entry name" value="FAS_meander"/>
    <property type="match status" value="1"/>
</dbReference>
<reference evidence="4" key="2">
    <citation type="submission" date="2015-01" db="EMBL/GenBank/DDBJ databases">
        <title>Evolutionary Origins and Diversification of the Mycorrhizal Mutualists.</title>
        <authorList>
            <consortium name="DOE Joint Genome Institute"/>
            <consortium name="Mycorrhizal Genomics Consortium"/>
            <person name="Kohler A."/>
            <person name="Kuo A."/>
            <person name="Nagy L.G."/>
            <person name="Floudas D."/>
            <person name="Copeland A."/>
            <person name="Barry K.W."/>
            <person name="Cichocki N."/>
            <person name="Veneault-Fourrey C."/>
            <person name="LaButti K."/>
            <person name="Lindquist E.A."/>
            <person name="Lipzen A."/>
            <person name="Lundell T."/>
            <person name="Morin E."/>
            <person name="Murat C."/>
            <person name="Riley R."/>
            <person name="Ohm R."/>
            <person name="Sun H."/>
            <person name="Tunlid A."/>
            <person name="Henrissat B."/>
            <person name="Grigoriev I.V."/>
            <person name="Hibbett D.S."/>
            <person name="Martin F."/>
        </authorList>
    </citation>
    <scope>NUCLEOTIDE SEQUENCE [LARGE SCALE GENOMIC DNA]</scope>
    <source>
        <strain evidence="4">MUT 4182</strain>
    </source>
</reference>
<dbReference type="PANTHER" id="PTHR10982:SF21">
    <property type="entry name" value="FATTY ACID SYNTHASE SUBUNIT BETA"/>
    <property type="match status" value="1"/>
</dbReference>
<dbReference type="STRING" id="1051891.A0A0C3Q9C3"/>
<gene>
    <name evidence="3" type="ORF">M407DRAFT_29830</name>
</gene>
<dbReference type="InterPro" id="IPR050830">
    <property type="entry name" value="Fungal_FAS"/>
</dbReference>
<dbReference type="Proteomes" id="UP000054248">
    <property type="component" value="Unassembled WGS sequence"/>
</dbReference>
<dbReference type="PANTHER" id="PTHR10982">
    <property type="entry name" value="MALONYL COA-ACYL CARRIER PROTEIN TRANSACYLASE"/>
    <property type="match status" value="1"/>
</dbReference>
<dbReference type="AlphaFoldDB" id="A0A0C3Q9C3"/>
<accession>A0A0C3Q9C3</accession>
<evidence type="ECO:0000259" key="2">
    <source>
        <dbReference type="Pfam" id="PF17951"/>
    </source>
</evidence>
<organism evidence="3 4">
    <name type="scientific">Tulasnella calospora MUT 4182</name>
    <dbReference type="NCBI Taxonomy" id="1051891"/>
    <lineage>
        <taxon>Eukaryota</taxon>
        <taxon>Fungi</taxon>
        <taxon>Dikarya</taxon>
        <taxon>Basidiomycota</taxon>
        <taxon>Agaricomycotina</taxon>
        <taxon>Agaricomycetes</taxon>
        <taxon>Cantharellales</taxon>
        <taxon>Tulasnellaceae</taxon>
        <taxon>Tulasnella</taxon>
    </lineage>
</organism>
<keyword evidence="1" id="KW-0808">Transferase</keyword>
<evidence type="ECO:0000256" key="1">
    <source>
        <dbReference type="ARBA" id="ARBA00022679"/>
    </source>
</evidence>
<dbReference type="InterPro" id="IPR040883">
    <property type="entry name" value="FAS_meander"/>
</dbReference>
<name>A0A0C3Q9C3_9AGAM</name>
<feature type="domain" description="Fatty acid synthase meander beta sheet" evidence="2">
    <location>
        <begin position="2"/>
        <end position="28"/>
    </location>
</feature>
<proteinExistence type="predicted"/>
<dbReference type="EMBL" id="KN823171">
    <property type="protein sequence ID" value="KIO20514.1"/>
    <property type="molecule type" value="Genomic_DNA"/>
</dbReference>
<dbReference type="GO" id="GO:0019171">
    <property type="term" value="F:(3R)-hydroxyacyl-[acyl-carrier-protein] dehydratase activity"/>
    <property type="evidence" value="ECO:0007669"/>
    <property type="project" value="InterPro"/>
</dbReference>
<dbReference type="GO" id="GO:0016740">
    <property type="term" value="F:transferase activity"/>
    <property type="evidence" value="ECO:0007669"/>
    <property type="project" value="UniProtKB-KW"/>
</dbReference>
<reference evidence="3 4" key="1">
    <citation type="submission" date="2014-04" db="EMBL/GenBank/DDBJ databases">
        <authorList>
            <consortium name="DOE Joint Genome Institute"/>
            <person name="Kuo A."/>
            <person name="Girlanda M."/>
            <person name="Perotto S."/>
            <person name="Kohler A."/>
            <person name="Nagy L.G."/>
            <person name="Floudas D."/>
            <person name="Copeland A."/>
            <person name="Barry K.W."/>
            <person name="Cichocki N."/>
            <person name="Veneault-Fourrey C."/>
            <person name="LaButti K."/>
            <person name="Lindquist E.A."/>
            <person name="Lipzen A."/>
            <person name="Lundell T."/>
            <person name="Morin E."/>
            <person name="Murat C."/>
            <person name="Sun H."/>
            <person name="Tunlid A."/>
            <person name="Henrissat B."/>
            <person name="Grigoriev I.V."/>
            <person name="Hibbett D.S."/>
            <person name="Martin F."/>
            <person name="Nordberg H.P."/>
            <person name="Cantor M.N."/>
            <person name="Hua S.X."/>
        </authorList>
    </citation>
    <scope>NUCLEOTIDE SEQUENCE [LARGE SCALE GENOMIC DNA]</scope>
    <source>
        <strain evidence="3 4">MUT 4182</strain>
    </source>
</reference>
<dbReference type="OrthoDB" id="4251012at2759"/>
<evidence type="ECO:0000313" key="3">
    <source>
        <dbReference type="EMBL" id="KIO20514.1"/>
    </source>
</evidence>
<dbReference type="Gene3D" id="3.10.129.10">
    <property type="entry name" value="Hotdog Thioesterase"/>
    <property type="match status" value="1"/>
</dbReference>
<dbReference type="HOGENOM" id="CLU_1788241_0_0_1"/>
<evidence type="ECO:0000313" key="4">
    <source>
        <dbReference type="Proteomes" id="UP000054248"/>
    </source>
</evidence>